<dbReference type="Gene3D" id="1.20.272.10">
    <property type="match status" value="1"/>
</dbReference>
<dbReference type="PANTHER" id="PTHR34388">
    <property type="entry name" value="DNA POLYMERASE III SUBUNIT DELTA"/>
    <property type="match status" value="1"/>
</dbReference>
<keyword evidence="5" id="KW-0235">DNA replication</keyword>
<dbReference type="Pfam" id="PF06144">
    <property type="entry name" value="DNA_pol3_delta"/>
    <property type="match status" value="1"/>
</dbReference>
<evidence type="ECO:0000256" key="6">
    <source>
        <dbReference type="ARBA" id="ARBA00022932"/>
    </source>
</evidence>
<comment type="catalytic activity">
    <reaction evidence="8">
        <text>DNA(n) + a 2'-deoxyribonucleoside 5'-triphosphate = DNA(n+1) + diphosphate</text>
        <dbReference type="Rhea" id="RHEA:22508"/>
        <dbReference type="Rhea" id="RHEA-COMP:17339"/>
        <dbReference type="Rhea" id="RHEA-COMP:17340"/>
        <dbReference type="ChEBI" id="CHEBI:33019"/>
        <dbReference type="ChEBI" id="CHEBI:61560"/>
        <dbReference type="ChEBI" id="CHEBI:173112"/>
        <dbReference type="EC" id="2.7.7.7"/>
    </reaction>
</comment>
<accession>M2XFS6</accession>
<dbReference type="SUPFAM" id="SSF48019">
    <property type="entry name" value="post-AAA+ oligomerization domain-like"/>
    <property type="match status" value="1"/>
</dbReference>
<dbReference type="NCBIfam" id="TIGR01128">
    <property type="entry name" value="holA"/>
    <property type="match status" value="1"/>
</dbReference>
<dbReference type="EC" id="2.7.7.7" evidence="1"/>
<evidence type="ECO:0000313" key="12">
    <source>
        <dbReference type="Proteomes" id="UP000009877"/>
    </source>
</evidence>
<protein>
    <recommendedName>
        <fullName evidence="2">DNA polymerase III subunit delta</fullName>
        <ecNumber evidence="1">2.7.7.7</ecNumber>
    </recommendedName>
</protein>
<dbReference type="SUPFAM" id="SSF52540">
    <property type="entry name" value="P-loop containing nucleoside triphosphate hydrolases"/>
    <property type="match status" value="1"/>
</dbReference>
<evidence type="ECO:0000256" key="4">
    <source>
        <dbReference type="ARBA" id="ARBA00022695"/>
    </source>
</evidence>
<comment type="similarity">
    <text evidence="7">Belongs to the DNA polymerase HolA subunit family.</text>
</comment>
<dbReference type="InterPro" id="IPR008921">
    <property type="entry name" value="DNA_pol3_clamp-load_cplx_C"/>
</dbReference>
<evidence type="ECO:0000256" key="1">
    <source>
        <dbReference type="ARBA" id="ARBA00012417"/>
    </source>
</evidence>
<evidence type="ECO:0000256" key="3">
    <source>
        <dbReference type="ARBA" id="ARBA00022679"/>
    </source>
</evidence>
<dbReference type="GO" id="GO:0006261">
    <property type="term" value="P:DNA-templated DNA replication"/>
    <property type="evidence" value="ECO:0007669"/>
    <property type="project" value="TreeGrafter"/>
</dbReference>
<dbReference type="Proteomes" id="UP000009877">
    <property type="component" value="Unassembled WGS sequence"/>
</dbReference>
<keyword evidence="12" id="KW-1185">Reference proteome</keyword>
<evidence type="ECO:0000259" key="9">
    <source>
        <dbReference type="Pfam" id="PF06144"/>
    </source>
</evidence>
<evidence type="ECO:0000313" key="11">
    <source>
        <dbReference type="EMBL" id="EME37911.1"/>
    </source>
</evidence>
<evidence type="ECO:0000256" key="7">
    <source>
        <dbReference type="ARBA" id="ARBA00034754"/>
    </source>
</evidence>
<dbReference type="GO" id="GO:0003887">
    <property type="term" value="F:DNA-directed DNA polymerase activity"/>
    <property type="evidence" value="ECO:0007669"/>
    <property type="project" value="UniProtKB-KW"/>
</dbReference>
<dbReference type="AlphaFoldDB" id="M2XFS6"/>
<dbReference type="InterPro" id="IPR010372">
    <property type="entry name" value="DNA_pol3_delta_N"/>
</dbReference>
<evidence type="ECO:0000256" key="2">
    <source>
        <dbReference type="ARBA" id="ARBA00017703"/>
    </source>
</evidence>
<dbReference type="PANTHER" id="PTHR34388:SF1">
    <property type="entry name" value="DNA POLYMERASE III SUBUNIT DELTA"/>
    <property type="match status" value="1"/>
</dbReference>
<name>M2XFS6_9MICC</name>
<dbReference type="EMBL" id="ANHZ02000001">
    <property type="protein sequence ID" value="EME37911.1"/>
    <property type="molecule type" value="Genomic_DNA"/>
</dbReference>
<dbReference type="STRING" id="71999.KPaMU14_05790"/>
<dbReference type="GO" id="GO:0003677">
    <property type="term" value="F:DNA binding"/>
    <property type="evidence" value="ECO:0007669"/>
    <property type="project" value="InterPro"/>
</dbReference>
<dbReference type="InterPro" id="IPR027417">
    <property type="entry name" value="P-loop_NTPase"/>
</dbReference>
<reference evidence="11 12" key="1">
    <citation type="journal article" date="2014" name="Genome Announc.">
        <title>Draft Genome Sequence of Kocuria palustris PEL.</title>
        <authorList>
            <person name="Sharma G."/>
            <person name="Khatri I."/>
            <person name="Subramanian S."/>
        </authorList>
    </citation>
    <scope>NUCLEOTIDE SEQUENCE [LARGE SCALE GENOMIC DNA]</scope>
    <source>
        <strain evidence="11 12">PEL</strain>
    </source>
</reference>
<evidence type="ECO:0000256" key="8">
    <source>
        <dbReference type="ARBA" id="ARBA00049244"/>
    </source>
</evidence>
<dbReference type="Gene3D" id="3.40.50.300">
    <property type="entry name" value="P-loop containing nucleotide triphosphate hydrolases"/>
    <property type="match status" value="1"/>
</dbReference>
<dbReference type="InterPro" id="IPR005790">
    <property type="entry name" value="DNA_polIII_delta"/>
</dbReference>
<feature type="domain" description="DNA polymerase III delta N-terminal" evidence="9">
    <location>
        <begin position="48"/>
        <end position="160"/>
    </location>
</feature>
<proteinExistence type="inferred from homology"/>
<feature type="domain" description="DNA polymerase III delta subunit-like C-terminal" evidence="10">
    <location>
        <begin position="233"/>
        <end position="347"/>
    </location>
</feature>
<gene>
    <name evidence="11" type="ORF">C884_00106</name>
</gene>
<keyword evidence="3" id="KW-0808">Transferase</keyword>
<keyword evidence="4" id="KW-0548">Nucleotidyltransferase</keyword>
<dbReference type="Pfam" id="PF21694">
    <property type="entry name" value="DNA_pol3_delta_C"/>
    <property type="match status" value="1"/>
</dbReference>
<sequence length="355" mass="37853">MPVAAVDQRLLSAARAILEYMTPPRRRTAAAAAPGVSWRDVEPAPLILITGKEGFLIARAVDRLRAQLKESRGAIELSRVDASGYTPGQLQVLASPSLFEDPKLIVIEDLAQMSEDLLKDGLEYVGQADPEVVVVFVHSGGNRGKKLLDALKAKAVVVDAAPLKNDRDKVEFVRHEFRTHQRTIDPDAARALTQAVGNSTSELASACSQLLSDGPEHITFDVVETYYGGRVEATAFKVADAALAGQPAAALKLWRQALDTGTDPVPMVAALAAKVRLVAAVHGVSGSANQLAGQVGGAPWQVERAQQEARRFTEADMVKALRALAEADAQVKGESRSAPYAVEKAITTIALSGRR</sequence>
<dbReference type="InterPro" id="IPR048466">
    <property type="entry name" value="DNA_pol3_delta-like_C"/>
</dbReference>
<organism evidence="11 12">
    <name type="scientific">Kocuria palustris PEL</name>
    <dbReference type="NCBI Taxonomy" id="1236550"/>
    <lineage>
        <taxon>Bacteria</taxon>
        <taxon>Bacillati</taxon>
        <taxon>Actinomycetota</taxon>
        <taxon>Actinomycetes</taxon>
        <taxon>Micrococcales</taxon>
        <taxon>Micrococcaceae</taxon>
        <taxon>Kocuria</taxon>
    </lineage>
</organism>
<comment type="caution">
    <text evidence="11">The sequence shown here is derived from an EMBL/GenBank/DDBJ whole genome shotgun (WGS) entry which is preliminary data.</text>
</comment>
<dbReference type="GO" id="GO:0009360">
    <property type="term" value="C:DNA polymerase III complex"/>
    <property type="evidence" value="ECO:0007669"/>
    <property type="project" value="InterPro"/>
</dbReference>
<evidence type="ECO:0000256" key="5">
    <source>
        <dbReference type="ARBA" id="ARBA00022705"/>
    </source>
</evidence>
<evidence type="ECO:0000259" key="10">
    <source>
        <dbReference type="Pfam" id="PF21694"/>
    </source>
</evidence>
<keyword evidence="6" id="KW-0239">DNA-directed DNA polymerase</keyword>